<protein>
    <recommendedName>
        <fullName evidence="3">Nicotinamide-nucleotide adenylyltransferase</fullName>
    </recommendedName>
</protein>
<comment type="caution">
    <text evidence="1">The sequence shown here is derived from an EMBL/GenBank/DDBJ whole genome shotgun (WGS) entry which is preliminary data.</text>
</comment>
<dbReference type="AlphaFoldDB" id="A0A7J4JMJ1"/>
<dbReference type="Gene3D" id="3.40.50.620">
    <property type="entry name" value="HUPs"/>
    <property type="match status" value="1"/>
</dbReference>
<accession>A0A7J4JMJ1</accession>
<proteinExistence type="predicted"/>
<reference evidence="2" key="1">
    <citation type="journal article" date="2020" name="bioRxiv">
        <title>A rank-normalized archaeal taxonomy based on genome phylogeny resolves widespread incomplete and uneven classifications.</title>
        <authorList>
            <person name="Rinke C."/>
            <person name="Chuvochina M."/>
            <person name="Mussig A.J."/>
            <person name="Chaumeil P.-A."/>
            <person name="Waite D.W."/>
            <person name="Whitman W.B."/>
            <person name="Parks D.H."/>
            <person name="Hugenholtz P."/>
        </authorList>
    </citation>
    <scope>NUCLEOTIDE SEQUENCE [LARGE SCALE GENOMIC DNA]</scope>
</reference>
<dbReference type="SUPFAM" id="SSF52374">
    <property type="entry name" value="Nucleotidylyl transferase"/>
    <property type="match status" value="1"/>
</dbReference>
<organism evidence="1 2">
    <name type="scientific">Candidatus Iainarchaeum sp</name>
    <dbReference type="NCBI Taxonomy" id="3101447"/>
    <lineage>
        <taxon>Archaea</taxon>
        <taxon>Candidatus Iainarchaeota</taxon>
        <taxon>Candidatus Iainarchaeia</taxon>
        <taxon>Candidatus Iainarchaeales</taxon>
        <taxon>Candidatus Iainarchaeaceae</taxon>
        <taxon>Candidatus Iainarchaeum</taxon>
    </lineage>
</organism>
<evidence type="ECO:0000313" key="2">
    <source>
        <dbReference type="Proteomes" id="UP000564964"/>
    </source>
</evidence>
<gene>
    <name evidence="1" type="ORF">HA252_03565</name>
</gene>
<dbReference type="InterPro" id="IPR014729">
    <property type="entry name" value="Rossmann-like_a/b/a_fold"/>
</dbReference>
<dbReference type="Proteomes" id="UP000564964">
    <property type="component" value="Unassembled WGS sequence"/>
</dbReference>
<evidence type="ECO:0000313" key="1">
    <source>
        <dbReference type="EMBL" id="HIH16456.1"/>
    </source>
</evidence>
<sequence length="95" mass="10936">MGENAVWTKKVRSHCPRFDVVYSNNPLVKQLFEGEGIQSKPMVSKLKDIDSTQVRKLMLSNGEWRKLLPKPVVDYLSSIKAVERMKAIAKNEEKF</sequence>
<dbReference type="EMBL" id="DUGH01000086">
    <property type="protein sequence ID" value="HIH16456.1"/>
    <property type="molecule type" value="Genomic_DNA"/>
</dbReference>
<evidence type="ECO:0008006" key="3">
    <source>
        <dbReference type="Google" id="ProtNLM"/>
    </source>
</evidence>
<name>A0A7J4JMJ1_9ARCH</name>